<dbReference type="PANTHER" id="PTHR11817">
    <property type="entry name" value="PYRUVATE KINASE"/>
    <property type="match status" value="1"/>
</dbReference>
<keyword evidence="18" id="KW-1185">Reference proteome</keyword>
<protein>
    <recommendedName>
        <fullName evidence="4 13">Pyruvate kinase</fullName>
        <ecNumber evidence="4 13">2.7.1.40</ecNumber>
    </recommendedName>
</protein>
<dbReference type="EC" id="2.7.1.40" evidence="4 13"/>
<dbReference type="EMBL" id="SNYV01000016">
    <property type="protein sequence ID" value="TDQ75823.1"/>
    <property type="molecule type" value="Genomic_DNA"/>
</dbReference>
<dbReference type="SUPFAM" id="SSF52935">
    <property type="entry name" value="PK C-terminal domain-like"/>
    <property type="match status" value="1"/>
</dbReference>
<evidence type="ECO:0000256" key="3">
    <source>
        <dbReference type="ARBA" id="ARBA00008663"/>
    </source>
</evidence>
<evidence type="ECO:0000256" key="8">
    <source>
        <dbReference type="ARBA" id="ARBA00022777"/>
    </source>
</evidence>
<evidence type="ECO:0000256" key="1">
    <source>
        <dbReference type="ARBA" id="ARBA00001958"/>
    </source>
</evidence>
<evidence type="ECO:0000259" key="15">
    <source>
        <dbReference type="Pfam" id="PF00224"/>
    </source>
</evidence>
<dbReference type="GO" id="GO:0004743">
    <property type="term" value="F:pyruvate kinase activity"/>
    <property type="evidence" value="ECO:0007669"/>
    <property type="project" value="UniProtKB-UniRule"/>
</dbReference>
<gene>
    <name evidence="17" type="ORF">CLV99_3517</name>
</gene>
<evidence type="ECO:0000313" key="18">
    <source>
        <dbReference type="Proteomes" id="UP000295292"/>
    </source>
</evidence>
<dbReference type="NCBIfam" id="NF004978">
    <property type="entry name" value="PRK06354.1"/>
    <property type="match status" value="1"/>
</dbReference>
<feature type="domain" description="Pyruvate kinase C-terminal" evidence="16">
    <location>
        <begin position="376"/>
        <end position="488"/>
    </location>
</feature>
<dbReference type="InterPro" id="IPR001697">
    <property type="entry name" value="Pyr_Knase"/>
</dbReference>
<dbReference type="Gene3D" id="2.40.33.10">
    <property type="entry name" value="PK beta-barrel domain-like"/>
    <property type="match status" value="1"/>
</dbReference>
<comment type="cofactor">
    <cofactor evidence="1">
        <name>K(+)</name>
        <dbReference type="ChEBI" id="CHEBI:29103"/>
    </cofactor>
</comment>
<organism evidence="17 18">
    <name type="scientific">Sphingobacterium yanglingense</name>
    <dbReference type="NCBI Taxonomy" id="1437280"/>
    <lineage>
        <taxon>Bacteria</taxon>
        <taxon>Pseudomonadati</taxon>
        <taxon>Bacteroidota</taxon>
        <taxon>Sphingobacteriia</taxon>
        <taxon>Sphingobacteriales</taxon>
        <taxon>Sphingobacteriaceae</taxon>
        <taxon>Sphingobacterium</taxon>
    </lineage>
</organism>
<keyword evidence="12 17" id="KW-0670">Pyruvate</keyword>
<dbReference type="PRINTS" id="PR01050">
    <property type="entry name" value="PYRUVTKNASE"/>
</dbReference>
<dbReference type="InterPro" id="IPR015806">
    <property type="entry name" value="Pyrv_Knase_insert_dom_sf"/>
</dbReference>
<comment type="pathway">
    <text evidence="2 14">Carbohydrate degradation; glycolysis; pyruvate from D-glyceraldehyde 3-phosphate: step 5/5.</text>
</comment>
<dbReference type="SUPFAM" id="SSF51621">
    <property type="entry name" value="Phosphoenolpyruvate/pyruvate domain"/>
    <property type="match status" value="1"/>
</dbReference>
<keyword evidence="9" id="KW-0067">ATP-binding</keyword>
<dbReference type="GO" id="GO:0030955">
    <property type="term" value="F:potassium ion binding"/>
    <property type="evidence" value="ECO:0007669"/>
    <property type="project" value="UniProtKB-UniRule"/>
</dbReference>
<dbReference type="FunFam" id="2.40.33.10:FF:000001">
    <property type="entry name" value="Pyruvate kinase"/>
    <property type="match status" value="1"/>
</dbReference>
<keyword evidence="8 14" id="KW-0418">Kinase</keyword>
<evidence type="ECO:0000256" key="2">
    <source>
        <dbReference type="ARBA" id="ARBA00004997"/>
    </source>
</evidence>
<evidence type="ECO:0000256" key="14">
    <source>
        <dbReference type="RuleBase" id="RU000504"/>
    </source>
</evidence>
<dbReference type="Pfam" id="PF02887">
    <property type="entry name" value="PK_C"/>
    <property type="match status" value="1"/>
</dbReference>
<dbReference type="NCBIfam" id="NF004491">
    <property type="entry name" value="PRK05826.1"/>
    <property type="match status" value="1"/>
</dbReference>
<dbReference type="AlphaFoldDB" id="A0A4R6WDD6"/>
<keyword evidence="5 14" id="KW-0808">Transferase</keyword>
<dbReference type="GO" id="GO:0005524">
    <property type="term" value="F:ATP binding"/>
    <property type="evidence" value="ECO:0007669"/>
    <property type="project" value="UniProtKB-KW"/>
</dbReference>
<name>A0A4R6WDD6_9SPHI</name>
<dbReference type="Proteomes" id="UP000295292">
    <property type="component" value="Unassembled WGS sequence"/>
</dbReference>
<evidence type="ECO:0000256" key="7">
    <source>
        <dbReference type="ARBA" id="ARBA00022741"/>
    </source>
</evidence>
<dbReference type="InterPro" id="IPR036918">
    <property type="entry name" value="Pyrv_Knase_C_sf"/>
</dbReference>
<comment type="caution">
    <text evidence="17">The sequence shown here is derived from an EMBL/GenBank/DDBJ whole genome shotgun (WGS) entry which is preliminary data.</text>
</comment>
<accession>A0A4R6WDD6</accession>
<keyword evidence="10 14" id="KW-0460">Magnesium</keyword>
<dbReference type="GO" id="GO:0016301">
    <property type="term" value="F:kinase activity"/>
    <property type="evidence" value="ECO:0007669"/>
    <property type="project" value="UniProtKB-KW"/>
</dbReference>
<evidence type="ECO:0000256" key="4">
    <source>
        <dbReference type="ARBA" id="ARBA00012142"/>
    </source>
</evidence>
<keyword evidence="11 14" id="KW-0324">Glycolysis</keyword>
<sequence>MGSGQRKQIKKQNNNDMKKLQKRTKIVATLGPASSNIDVLTSMIAKGVDVCRLNFSHGSQEDHLQVINTINEINAKHSFNVSILADLQGPKIRIGKMKEGGAILTNGSTVEMTTKELIGDEKQIYITYENFPNDVKENEIILLDDGKLQLRVLSTNHKDTVVCEVVHGGILTSRKGVNLPNTKVSIPSLTEEDLDNLNFALDHGADWIAMSFVRSAEDIEQCKEIIAAKGSHAKIIAKIEKPEAIENIDAIINATDAVMVARGDLGVEMPMEEVPGLQKIIVQKCRNLSKPVIIATQMLESMITTPRPTRAEVNDVANSVLDGADAVMLSGETSVGEFPEIVIETMAKVITHVESTSYPYYSEKVDAFIEVNKIPDAICGSSIFLAEKTKASAIAVMTASGYTAFEISSYRPNADIYVFTGNKNLLRQLSLLWGVRSFIYEKYESTDGTIQDVNELLKSHQLVEAGQIVINTASTPLHEKGKTNTIRVSEVN</sequence>
<evidence type="ECO:0000259" key="16">
    <source>
        <dbReference type="Pfam" id="PF02887"/>
    </source>
</evidence>
<comment type="catalytic activity">
    <reaction evidence="14">
        <text>pyruvate + ATP = phosphoenolpyruvate + ADP + H(+)</text>
        <dbReference type="Rhea" id="RHEA:18157"/>
        <dbReference type="ChEBI" id="CHEBI:15361"/>
        <dbReference type="ChEBI" id="CHEBI:15378"/>
        <dbReference type="ChEBI" id="CHEBI:30616"/>
        <dbReference type="ChEBI" id="CHEBI:58702"/>
        <dbReference type="ChEBI" id="CHEBI:456216"/>
        <dbReference type="EC" id="2.7.1.40"/>
    </reaction>
</comment>
<keyword evidence="6" id="KW-0479">Metal-binding</keyword>
<evidence type="ECO:0000256" key="9">
    <source>
        <dbReference type="ARBA" id="ARBA00022840"/>
    </source>
</evidence>
<dbReference type="InterPro" id="IPR015813">
    <property type="entry name" value="Pyrv/PenolPyrv_kinase-like_dom"/>
</dbReference>
<dbReference type="NCBIfam" id="TIGR01064">
    <property type="entry name" value="pyruv_kin"/>
    <property type="match status" value="1"/>
</dbReference>
<evidence type="ECO:0000256" key="12">
    <source>
        <dbReference type="ARBA" id="ARBA00023317"/>
    </source>
</evidence>
<evidence type="ECO:0000256" key="6">
    <source>
        <dbReference type="ARBA" id="ARBA00022723"/>
    </source>
</evidence>
<proteinExistence type="inferred from homology"/>
<reference evidence="17 18" key="1">
    <citation type="submission" date="2019-03" db="EMBL/GenBank/DDBJ databases">
        <title>Genomic Encyclopedia of Archaeal and Bacterial Type Strains, Phase II (KMG-II): from individual species to whole genera.</title>
        <authorList>
            <person name="Goeker M."/>
        </authorList>
    </citation>
    <scope>NUCLEOTIDE SEQUENCE [LARGE SCALE GENOMIC DNA]</scope>
    <source>
        <strain evidence="17 18">DSM 28353</strain>
    </source>
</reference>
<comment type="similarity">
    <text evidence="3 14">Belongs to the pyruvate kinase family.</text>
</comment>
<dbReference type="UniPathway" id="UPA00109">
    <property type="reaction ID" value="UER00188"/>
</dbReference>
<dbReference type="Gene3D" id="3.20.20.60">
    <property type="entry name" value="Phosphoenolpyruvate-binding domains"/>
    <property type="match status" value="1"/>
</dbReference>
<dbReference type="InterPro" id="IPR018209">
    <property type="entry name" value="Pyrv_Knase_AS"/>
</dbReference>
<dbReference type="InterPro" id="IPR011037">
    <property type="entry name" value="Pyrv_Knase-like_insert_dom_sf"/>
</dbReference>
<evidence type="ECO:0000313" key="17">
    <source>
        <dbReference type="EMBL" id="TDQ75823.1"/>
    </source>
</evidence>
<dbReference type="SUPFAM" id="SSF50800">
    <property type="entry name" value="PK beta-barrel domain-like"/>
    <property type="match status" value="1"/>
</dbReference>
<dbReference type="InterPro" id="IPR015795">
    <property type="entry name" value="Pyrv_Knase_C"/>
</dbReference>
<evidence type="ECO:0000256" key="10">
    <source>
        <dbReference type="ARBA" id="ARBA00022842"/>
    </source>
</evidence>
<dbReference type="GO" id="GO:0000287">
    <property type="term" value="F:magnesium ion binding"/>
    <property type="evidence" value="ECO:0007669"/>
    <property type="project" value="UniProtKB-UniRule"/>
</dbReference>
<keyword evidence="7" id="KW-0547">Nucleotide-binding</keyword>
<feature type="domain" description="Pyruvate kinase barrel" evidence="15">
    <location>
        <begin position="22"/>
        <end position="340"/>
    </location>
</feature>
<evidence type="ECO:0000256" key="13">
    <source>
        <dbReference type="NCBIfam" id="TIGR01064"/>
    </source>
</evidence>
<dbReference type="Pfam" id="PF00224">
    <property type="entry name" value="PK"/>
    <property type="match status" value="1"/>
</dbReference>
<dbReference type="Gene3D" id="3.40.1380.20">
    <property type="entry name" value="Pyruvate kinase, C-terminal domain"/>
    <property type="match status" value="1"/>
</dbReference>
<dbReference type="InterPro" id="IPR015793">
    <property type="entry name" value="Pyrv_Knase_brl"/>
</dbReference>
<dbReference type="PROSITE" id="PS00110">
    <property type="entry name" value="PYRUVATE_KINASE"/>
    <property type="match status" value="1"/>
</dbReference>
<evidence type="ECO:0000256" key="11">
    <source>
        <dbReference type="ARBA" id="ARBA00023152"/>
    </source>
</evidence>
<dbReference type="InterPro" id="IPR040442">
    <property type="entry name" value="Pyrv_kinase-like_dom_sf"/>
</dbReference>
<evidence type="ECO:0000256" key="5">
    <source>
        <dbReference type="ARBA" id="ARBA00022679"/>
    </source>
</evidence>